<keyword evidence="3" id="KW-1185">Reference proteome</keyword>
<dbReference type="EMBL" id="LGRX02026996">
    <property type="protein sequence ID" value="KAK3249961.1"/>
    <property type="molecule type" value="Genomic_DNA"/>
</dbReference>
<comment type="caution">
    <text evidence="2">The sequence shown here is derived from an EMBL/GenBank/DDBJ whole genome shotgun (WGS) entry which is preliminary data.</text>
</comment>
<name>A0AAE0C7M9_9CHLO</name>
<evidence type="ECO:0000313" key="3">
    <source>
        <dbReference type="Proteomes" id="UP001190700"/>
    </source>
</evidence>
<evidence type="ECO:0000313" key="2">
    <source>
        <dbReference type="EMBL" id="KAK3249961.1"/>
    </source>
</evidence>
<feature type="coiled-coil region" evidence="1">
    <location>
        <begin position="371"/>
        <end position="405"/>
    </location>
</feature>
<organism evidence="2 3">
    <name type="scientific">Cymbomonas tetramitiformis</name>
    <dbReference type="NCBI Taxonomy" id="36881"/>
    <lineage>
        <taxon>Eukaryota</taxon>
        <taxon>Viridiplantae</taxon>
        <taxon>Chlorophyta</taxon>
        <taxon>Pyramimonadophyceae</taxon>
        <taxon>Pyramimonadales</taxon>
        <taxon>Pyramimonadaceae</taxon>
        <taxon>Cymbomonas</taxon>
    </lineage>
</organism>
<accession>A0AAE0C7M9</accession>
<dbReference type="Gene3D" id="6.10.280.30">
    <property type="match status" value="1"/>
</dbReference>
<evidence type="ECO:0000256" key="1">
    <source>
        <dbReference type="SAM" id="Coils"/>
    </source>
</evidence>
<protein>
    <submittedName>
        <fullName evidence="2">Uncharacterized protein</fullName>
    </submittedName>
</protein>
<gene>
    <name evidence="2" type="ORF">CYMTET_40628</name>
</gene>
<dbReference type="AlphaFoldDB" id="A0AAE0C7M9"/>
<reference evidence="2 3" key="1">
    <citation type="journal article" date="2015" name="Genome Biol. Evol.">
        <title>Comparative Genomics of a Bacterivorous Green Alga Reveals Evolutionary Causalities and Consequences of Phago-Mixotrophic Mode of Nutrition.</title>
        <authorList>
            <person name="Burns J.A."/>
            <person name="Paasch A."/>
            <person name="Narechania A."/>
            <person name="Kim E."/>
        </authorList>
    </citation>
    <scope>NUCLEOTIDE SEQUENCE [LARGE SCALE GENOMIC DNA]</scope>
    <source>
        <strain evidence="2 3">PLY_AMNH</strain>
    </source>
</reference>
<proteinExistence type="predicted"/>
<feature type="coiled-coil region" evidence="1">
    <location>
        <begin position="177"/>
        <end position="204"/>
    </location>
</feature>
<keyword evidence="1" id="KW-0175">Coiled coil</keyword>
<sequence>MASTLKNIIVVDIGKSTKGAVPEVATRLKSRTAIIRHKRKEVNASQLAVFKNAKVASGFNHRVSLAQQYLSVQTDSLRHAIDERQQSAAFKRSCLQYAKKLRASVNSVGTSPRAVAEKVRLEEAASRSQLVERLESKMESASKKREEVLELTKVKAANNSLGNSPTAVREKLRQQEEEELATLAVRLETKLESAQKKREEKLEMAKTKAAVNTLGMVPSAVVTKVRAEEDCERSQLAERLERKLDFAEKKRVENLEATRSKATLVLQKADNGRETALKERRKRTEEIALRLARSMETAEDLHQQHVDAVRSKAASVTARHDAVVVQHAVSPKKSEYLAGKIQQELDQASAKRQMVIESVRSKASAVVEKHVAVVNQHKENLEKTAKEVAQKLEQKLAAAEAARQQCLSPKPKPLRLVVNV</sequence>
<dbReference type="Proteomes" id="UP001190700">
    <property type="component" value="Unassembled WGS sequence"/>
</dbReference>